<protein>
    <recommendedName>
        <fullName evidence="2">SnoaL-like domain-containing protein</fullName>
    </recommendedName>
</protein>
<gene>
    <name evidence="3" type="ORF">PCOR1329_LOCUS51697</name>
</gene>
<feature type="compositionally biased region" description="Low complexity" evidence="1">
    <location>
        <begin position="209"/>
        <end position="231"/>
    </location>
</feature>
<dbReference type="SUPFAM" id="SSF54427">
    <property type="entry name" value="NTF2-like"/>
    <property type="match status" value="2"/>
</dbReference>
<feature type="compositionally biased region" description="Basic and acidic residues" evidence="1">
    <location>
        <begin position="232"/>
        <end position="243"/>
    </location>
</feature>
<dbReference type="Proteomes" id="UP001189429">
    <property type="component" value="Unassembled WGS sequence"/>
</dbReference>
<evidence type="ECO:0000259" key="2">
    <source>
        <dbReference type="Pfam" id="PF13474"/>
    </source>
</evidence>
<dbReference type="Pfam" id="PF13474">
    <property type="entry name" value="SnoaL_3"/>
    <property type="match status" value="2"/>
</dbReference>
<keyword evidence="4" id="KW-1185">Reference proteome</keyword>
<evidence type="ECO:0000256" key="1">
    <source>
        <dbReference type="SAM" id="MobiDB-lite"/>
    </source>
</evidence>
<organism evidence="3 4">
    <name type="scientific">Prorocentrum cordatum</name>
    <dbReference type="NCBI Taxonomy" id="2364126"/>
    <lineage>
        <taxon>Eukaryota</taxon>
        <taxon>Sar</taxon>
        <taxon>Alveolata</taxon>
        <taxon>Dinophyceae</taxon>
        <taxon>Prorocentrales</taxon>
        <taxon>Prorocentraceae</taxon>
        <taxon>Prorocentrum</taxon>
    </lineage>
</organism>
<evidence type="ECO:0000313" key="3">
    <source>
        <dbReference type="EMBL" id="CAK0863593.1"/>
    </source>
</evidence>
<dbReference type="EMBL" id="CAUYUJ010016279">
    <property type="protein sequence ID" value="CAK0863593.1"/>
    <property type="molecule type" value="Genomic_DNA"/>
</dbReference>
<comment type="caution">
    <text evidence="3">The sequence shown here is derived from an EMBL/GenBank/DDBJ whole genome shotgun (WGS) entry which is preliminary data.</text>
</comment>
<evidence type="ECO:0000313" key="4">
    <source>
        <dbReference type="Proteomes" id="UP001189429"/>
    </source>
</evidence>
<feature type="non-terminal residue" evidence="3">
    <location>
        <position position="1"/>
    </location>
</feature>
<accession>A0ABN9UUP4</accession>
<feature type="domain" description="SnoaL-like" evidence="2">
    <location>
        <begin position="65"/>
        <end position="174"/>
    </location>
</feature>
<dbReference type="PANTHER" id="PTHR34957:SF1">
    <property type="entry name" value="NUCLEAR TRANSPORT FACTOR 2 (NTF2) FAMILY PROTEIN"/>
    <property type="match status" value="1"/>
</dbReference>
<dbReference type="Gene3D" id="3.10.450.50">
    <property type="match status" value="2"/>
</dbReference>
<feature type="domain" description="SnoaL-like" evidence="2">
    <location>
        <begin position="315"/>
        <end position="424"/>
    </location>
</feature>
<proteinExistence type="predicted"/>
<reference evidence="3" key="1">
    <citation type="submission" date="2023-10" db="EMBL/GenBank/DDBJ databases">
        <authorList>
            <person name="Chen Y."/>
            <person name="Shah S."/>
            <person name="Dougan E. K."/>
            <person name="Thang M."/>
            <person name="Chan C."/>
        </authorList>
    </citation>
    <scope>NUCLEOTIDE SEQUENCE [LARGE SCALE GENOMIC DNA]</scope>
</reference>
<dbReference type="InterPro" id="IPR032710">
    <property type="entry name" value="NTF2-like_dom_sf"/>
</dbReference>
<feature type="region of interest" description="Disordered" evidence="1">
    <location>
        <begin position="207"/>
        <end position="243"/>
    </location>
</feature>
<dbReference type="InterPro" id="IPR037401">
    <property type="entry name" value="SnoaL-like"/>
</dbReference>
<dbReference type="PANTHER" id="PTHR34957">
    <property type="entry name" value="NUCLEAR TRANSPORT FACTOR 2 (NTF2) FAMILY PROTEIN"/>
    <property type="match status" value="1"/>
</dbReference>
<name>A0ABN9UUP4_9DINO</name>
<sequence length="425" mass="44846">VCELQRLEGAMGSEAGRLRARALRASWAGIAGERPEARAAEAEAARPWRLSEEEREETARAALGANAEFYDAFNARDLAAMGELWSAEAAACSCVHPDKKRVVGRDAILRSWEGVLRAPTCPTMDILDEVVLLAMDGCAVVSCVEETSTGGCLQATNCFVRGEGGVWHCVGHHAGAVVGGAGGLAMSAMGQGLAGLWPWASRAPEPDGPVGVAVRPPRQVARRAATPPRGAATREDQERELEARESVERLLAAAEAAAASEAASLEARAALLRWQAAVEELDREGERGAAPAGHEGEEVCGRRLETEAVRAAARRANSAYYRAFNERDGAALARLWAPAGMVSQCAQPGRTFARGREAVLSSWEGLLGNRALPTVEAVAEQVLLEGPEGAVVACTEEVSTGGCFEATNTFARGEDGNLYMVGHHT</sequence>